<reference evidence="8" key="1">
    <citation type="submission" date="2023-01" db="EMBL/GenBank/DDBJ databases">
        <title>Key to firefly adult light organ development and bioluminescence: homeobox transcription factors regulate luciferase expression and transportation to peroxisome.</title>
        <authorList>
            <person name="Fu X."/>
        </authorList>
    </citation>
    <scope>NUCLEOTIDE SEQUENCE [LARGE SCALE GENOMIC DNA]</scope>
</reference>
<name>A0AAN7QBK5_9COLE</name>
<dbReference type="AlphaFoldDB" id="A0AAN7QBK5"/>
<organism evidence="7 8">
    <name type="scientific">Aquatica leii</name>
    <dbReference type="NCBI Taxonomy" id="1421715"/>
    <lineage>
        <taxon>Eukaryota</taxon>
        <taxon>Metazoa</taxon>
        <taxon>Ecdysozoa</taxon>
        <taxon>Arthropoda</taxon>
        <taxon>Hexapoda</taxon>
        <taxon>Insecta</taxon>
        <taxon>Pterygota</taxon>
        <taxon>Neoptera</taxon>
        <taxon>Endopterygota</taxon>
        <taxon>Coleoptera</taxon>
        <taxon>Polyphaga</taxon>
        <taxon>Elateriformia</taxon>
        <taxon>Elateroidea</taxon>
        <taxon>Lampyridae</taxon>
        <taxon>Luciolinae</taxon>
        <taxon>Aquatica</taxon>
    </lineage>
</organism>
<feature type="transmembrane region" description="Helical" evidence="5">
    <location>
        <begin position="375"/>
        <end position="396"/>
    </location>
</feature>
<dbReference type="Proteomes" id="UP001353858">
    <property type="component" value="Unassembled WGS sequence"/>
</dbReference>
<dbReference type="InterPro" id="IPR013057">
    <property type="entry name" value="AA_transpt_TM"/>
</dbReference>
<keyword evidence="2 5" id="KW-0812">Transmembrane</keyword>
<proteinExistence type="predicted"/>
<feature type="transmembrane region" description="Helical" evidence="5">
    <location>
        <begin position="439"/>
        <end position="461"/>
    </location>
</feature>
<dbReference type="PANTHER" id="PTHR22950:SF494">
    <property type="entry name" value="GH04538P"/>
    <property type="match status" value="1"/>
</dbReference>
<feature type="transmembrane region" description="Helical" evidence="5">
    <location>
        <begin position="191"/>
        <end position="208"/>
    </location>
</feature>
<keyword evidence="8" id="KW-1185">Reference proteome</keyword>
<accession>A0AAN7QBK5</accession>
<comment type="subcellular location">
    <subcellularLocation>
        <location evidence="1">Membrane</location>
        <topology evidence="1">Multi-pass membrane protein</topology>
    </subcellularLocation>
</comment>
<keyword evidence="3 5" id="KW-1133">Transmembrane helix</keyword>
<evidence type="ECO:0000256" key="2">
    <source>
        <dbReference type="ARBA" id="ARBA00022692"/>
    </source>
</evidence>
<evidence type="ECO:0000256" key="3">
    <source>
        <dbReference type="ARBA" id="ARBA00022989"/>
    </source>
</evidence>
<dbReference type="GO" id="GO:0005774">
    <property type="term" value="C:vacuolar membrane"/>
    <property type="evidence" value="ECO:0007669"/>
    <property type="project" value="TreeGrafter"/>
</dbReference>
<evidence type="ECO:0000256" key="5">
    <source>
        <dbReference type="SAM" id="Phobius"/>
    </source>
</evidence>
<feature type="transmembrane region" description="Helical" evidence="5">
    <location>
        <begin position="285"/>
        <end position="311"/>
    </location>
</feature>
<evidence type="ECO:0000256" key="4">
    <source>
        <dbReference type="ARBA" id="ARBA00023136"/>
    </source>
</evidence>
<keyword evidence="4 5" id="KW-0472">Membrane</keyword>
<feature type="transmembrane region" description="Helical" evidence="5">
    <location>
        <begin position="331"/>
        <end position="354"/>
    </location>
</feature>
<evidence type="ECO:0000259" key="6">
    <source>
        <dbReference type="Pfam" id="PF01490"/>
    </source>
</evidence>
<gene>
    <name evidence="7" type="ORF">RN001_003271</name>
</gene>
<feature type="transmembrane region" description="Helical" evidence="5">
    <location>
        <begin position="249"/>
        <end position="273"/>
    </location>
</feature>
<feature type="transmembrane region" description="Helical" evidence="5">
    <location>
        <begin position="402"/>
        <end position="427"/>
    </location>
</feature>
<protein>
    <recommendedName>
        <fullName evidence="6">Amino acid transporter transmembrane domain-containing protein</fullName>
    </recommendedName>
</protein>
<comment type="caution">
    <text evidence="7">The sequence shown here is derived from an EMBL/GenBank/DDBJ whole genome shotgun (WGS) entry which is preliminary data.</text>
</comment>
<feature type="domain" description="Amino acid transporter transmembrane" evidence="6">
    <location>
        <begin position="61"/>
        <end position="461"/>
    </location>
</feature>
<dbReference type="PANTHER" id="PTHR22950">
    <property type="entry name" value="AMINO ACID TRANSPORTER"/>
    <property type="match status" value="1"/>
</dbReference>
<dbReference type="Pfam" id="PF01490">
    <property type="entry name" value="Aa_trans"/>
    <property type="match status" value="1"/>
</dbReference>
<feature type="transmembrane region" description="Helical" evidence="5">
    <location>
        <begin position="151"/>
        <end position="171"/>
    </location>
</feature>
<evidence type="ECO:0000313" key="7">
    <source>
        <dbReference type="EMBL" id="KAK4887000.1"/>
    </source>
</evidence>
<feature type="transmembrane region" description="Helical" evidence="5">
    <location>
        <begin position="215"/>
        <end position="237"/>
    </location>
</feature>
<feature type="transmembrane region" description="Helical" evidence="5">
    <location>
        <begin position="88"/>
        <end position="110"/>
    </location>
</feature>
<evidence type="ECO:0000256" key="1">
    <source>
        <dbReference type="ARBA" id="ARBA00004141"/>
    </source>
</evidence>
<dbReference type="EMBL" id="JARPUR010000001">
    <property type="protein sequence ID" value="KAK4887000.1"/>
    <property type="molecule type" value="Genomic_DNA"/>
</dbReference>
<dbReference type="GO" id="GO:0015179">
    <property type="term" value="F:L-amino acid transmembrane transporter activity"/>
    <property type="evidence" value="ECO:0007669"/>
    <property type="project" value="TreeGrafter"/>
</dbReference>
<sequence>MSNENRSNYPSTLTLDNFSSTTKLAANEVSIPVGSKESLNEKDELYNPYEHREVDHPNSSAGALIHLLKSSLGSGILAMPNAFKNAGLIFGLVGTIVVGFLCTYCVHILVTASHVICKRSKTPVLGFSETCGAVFKYGPKKLRKFATTAKYTVDIALVVTYFMGNCVYVVFIAESLLKVFEHWFEGHGINLRLYMVIIMGFLLISAQVRELKHLVPFSFLANLCLIVAFGITLYYMFIQINPPSSVPGFSSFSTLPLFFSTVIFAMEGIGVVMPVENTMKKPQQFLGCPGVLNIAMAIVVLLYTVIGFFGYLRYGAKTEASITLNLPVEEIPAQIVNVLIPIAVFLTYNLQMYVPLDIIWKNLLSHKINGTVNRNIAQVLMRCIFVCGTIAIAVAVPNLEPIISLVGSICFSTLGLLVPAIVDTVLYWEEGLGCLKWRLIQNIFLAAFSIFALVSGTVTSIESLINSFNKE</sequence>
<evidence type="ECO:0000313" key="8">
    <source>
        <dbReference type="Proteomes" id="UP001353858"/>
    </source>
</evidence>